<comment type="caution">
    <text evidence="3">The sequence shown here is derived from an EMBL/GenBank/DDBJ whole genome shotgun (WGS) entry which is preliminary data.</text>
</comment>
<dbReference type="OrthoDB" id="10260338at2759"/>
<feature type="compositionally biased region" description="Basic and acidic residues" evidence="2">
    <location>
        <begin position="483"/>
        <end position="492"/>
    </location>
</feature>
<dbReference type="RefSeq" id="XP_044569549.1">
    <property type="nucleotide sequence ID" value="XM_044711085.1"/>
</dbReference>
<feature type="region of interest" description="Disordered" evidence="2">
    <location>
        <begin position="74"/>
        <end position="101"/>
    </location>
</feature>
<keyword evidence="1" id="KW-0175">Coiled coil</keyword>
<feature type="compositionally biased region" description="Polar residues" evidence="2">
    <location>
        <begin position="729"/>
        <end position="746"/>
    </location>
</feature>
<dbReference type="VEuPathDB" id="AmoebaDB:NfTy_031510"/>
<sequence>MSFLRVSSGEAVSYTKPSSKAFQLNEAEFEDDPYMAEKVKSLKAAQKLEEQFQNSYQSIAWMRKAIEEEDLKREMLHQQQQTQRTTSNASDVSEENENEMEELEIVEDDHITDQLEFTLDDIPFPANTGVPIHERLLNFGSSLSLKLEMMKKAKEEKESEPAAPQITDIAKQIKRKGSVENRLIQSRDELNARIEELRLRKEKQELEELRGPKINKRSKMLKREEPTIDRLLGYREQTLAKREMIKHQIEEKKQQEITNKPQINKKSQKLKRTLETMVQWEKERNLKTEQLRNEIKKQQEEQLQNPKINPISEKLVSQMERGQDIGEYLIQRYEQKKMEKEMKKRLEKEKESIEAKPQISVHSANLERKGVVFERLYQDSLEKENKRRELISQIENQINHGIDPNTGLPLHNPVINPRSALMEREEPVEKILLKKKEESDRKKMALAEREKKVLEAHGSKVGAYSQLLVELLERRTQTSTMDRLTRPPKKPEPSIAQTYSFRPHINQSSVEMDKSKNHGTPRQELLLRKGFEYEMHKKEIEQKIKEEEEESFSPVVSAKSKSMKTPKGSVIDRSLEFIRKKEQKMESERKLKEYKEAEECTFKPNVKRLDVSHITPCDSHFKTKEEETSYAAALKNREQLRQKATTPRQESKKSRVKEENKNPNETKKDTPNNAGPVTGKASAQSSWAQPRPKSRGSSYAAKLAKEQAGPMEEQSKHAPQPQKLKYQQEKQPNNQKVDATRSSVPAQNHRYDELGEPSSEFLDDNDIVYEDVDPELEFEELKRLVENDKGKIKSQISKALQVEPPTVTNMKSHRLSDSPSIRDLLDSQSTLTELYRLSNEKESTLKEVERNIPSSLTPQAYQMITDMIRKSKK</sequence>
<evidence type="ECO:0000313" key="4">
    <source>
        <dbReference type="Proteomes" id="UP000444721"/>
    </source>
</evidence>
<accession>A0A6A5CAW1</accession>
<name>A0A6A5CAW1_NAEFO</name>
<dbReference type="VEuPathDB" id="AmoebaDB:NF0107690"/>
<feature type="compositionally biased region" description="Basic and acidic residues" evidence="2">
    <location>
        <begin position="649"/>
        <end position="670"/>
    </location>
</feature>
<feature type="region of interest" description="Disordered" evidence="2">
    <location>
        <begin position="605"/>
        <end position="761"/>
    </location>
</feature>
<gene>
    <name evidence="3" type="ORF">FDP41_000735</name>
</gene>
<feature type="compositionally biased region" description="Polar residues" evidence="2">
    <location>
        <begin position="77"/>
        <end position="91"/>
    </location>
</feature>
<dbReference type="PANTHER" id="PTHR37028">
    <property type="entry name" value="UNNAMED PRODUCT-RELATED"/>
    <property type="match status" value="1"/>
</dbReference>
<organism evidence="3 4">
    <name type="scientific">Naegleria fowleri</name>
    <name type="common">Brain eating amoeba</name>
    <dbReference type="NCBI Taxonomy" id="5763"/>
    <lineage>
        <taxon>Eukaryota</taxon>
        <taxon>Discoba</taxon>
        <taxon>Heterolobosea</taxon>
        <taxon>Tetramitia</taxon>
        <taxon>Eutetramitia</taxon>
        <taxon>Vahlkampfiidae</taxon>
        <taxon>Naegleria</taxon>
    </lineage>
</organism>
<dbReference type="AlphaFoldDB" id="A0A6A5CAW1"/>
<feature type="coiled-coil region" evidence="1">
    <location>
        <begin position="235"/>
        <end position="301"/>
    </location>
</feature>
<evidence type="ECO:0000256" key="1">
    <source>
        <dbReference type="SAM" id="Coils"/>
    </source>
</evidence>
<dbReference type="Proteomes" id="UP000444721">
    <property type="component" value="Unassembled WGS sequence"/>
</dbReference>
<proteinExistence type="predicted"/>
<feature type="region of interest" description="Disordered" evidence="2">
    <location>
        <begin position="478"/>
        <end position="498"/>
    </location>
</feature>
<dbReference type="PANTHER" id="PTHR37028:SF4">
    <property type="entry name" value="ALMS MOTIF DOMAIN-CONTAINING PROTEIN"/>
    <property type="match status" value="1"/>
</dbReference>
<dbReference type="VEuPathDB" id="AmoebaDB:FDP41_000735"/>
<feature type="coiled-coil region" evidence="1">
    <location>
        <begin position="180"/>
        <end position="207"/>
    </location>
</feature>
<dbReference type="OMA" id="CESHFRT"/>
<evidence type="ECO:0000256" key="2">
    <source>
        <dbReference type="SAM" id="MobiDB-lite"/>
    </source>
</evidence>
<dbReference type="EMBL" id="VFQX01000002">
    <property type="protein sequence ID" value="KAF0984836.1"/>
    <property type="molecule type" value="Genomic_DNA"/>
</dbReference>
<feature type="compositionally biased region" description="Acidic residues" evidence="2">
    <location>
        <begin position="92"/>
        <end position="101"/>
    </location>
</feature>
<reference evidence="3 4" key="1">
    <citation type="journal article" date="2019" name="Sci. Rep.">
        <title>Nanopore sequencing improves the draft genome of the human pathogenic amoeba Naegleria fowleri.</title>
        <authorList>
            <person name="Liechti N."/>
            <person name="Schurch N."/>
            <person name="Bruggmann R."/>
            <person name="Wittwer M."/>
        </authorList>
    </citation>
    <scope>NUCLEOTIDE SEQUENCE [LARGE SCALE GENOMIC DNA]</scope>
    <source>
        <strain evidence="3 4">ATCC 30894</strain>
    </source>
</reference>
<evidence type="ECO:0000313" key="3">
    <source>
        <dbReference type="EMBL" id="KAF0984836.1"/>
    </source>
</evidence>
<protein>
    <submittedName>
        <fullName evidence="3">Uncharacterized protein</fullName>
    </submittedName>
</protein>
<keyword evidence="4" id="KW-1185">Reference proteome</keyword>
<dbReference type="GeneID" id="68107953"/>